<evidence type="ECO:0000256" key="1">
    <source>
        <dbReference type="ARBA" id="ARBA00004651"/>
    </source>
</evidence>
<dbReference type="InParanoid" id="A0A6P3VCX1"/>
<dbReference type="PRINTS" id="PR00237">
    <property type="entry name" value="GPCRRHODOPSN"/>
</dbReference>
<name>A0A6P3VCX1_OCTDE</name>
<keyword evidence="8 12" id="KW-0472">Membrane</keyword>
<keyword evidence="3 12" id="KW-0716">Sensory transduction</keyword>
<evidence type="ECO:0000256" key="7">
    <source>
        <dbReference type="ARBA" id="ARBA00023040"/>
    </source>
</evidence>
<dbReference type="InterPro" id="IPR017452">
    <property type="entry name" value="GPCR_Rhodpsn_7TM"/>
</dbReference>
<dbReference type="CDD" id="cd15421">
    <property type="entry name" value="7tmA_OR2T-like"/>
    <property type="match status" value="1"/>
</dbReference>
<proteinExistence type="inferred from homology"/>
<evidence type="ECO:0000256" key="8">
    <source>
        <dbReference type="ARBA" id="ARBA00023136"/>
    </source>
</evidence>
<evidence type="ECO:0000313" key="14">
    <source>
        <dbReference type="Proteomes" id="UP000515203"/>
    </source>
</evidence>
<evidence type="ECO:0000256" key="4">
    <source>
        <dbReference type="ARBA" id="ARBA00022692"/>
    </source>
</evidence>
<evidence type="ECO:0000256" key="9">
    <source>
        <dbReference type="ARBA" id="ARBA00023170"/>
    </source>
</evidence>
<accession>A0A6P3VCX1</accession>
<dbReference type="GO" id="GO:0004984">
    <property type="term" value="F:olfactory receptor activity"/>
    <property type="evidence" value="ECO:0007669"/>
    <property type="project" value="InterPro"/>
</dbReference>
<dbReference type="GeneID" id="101572596"/>
<evidence type="ECO:0000256" key="2">
    <source>
        <dbReference type="ARBA" id="ARBA00022475"/>
    </source>
</evidence>
<keyword evidence="5 12" id="KW-0552">Olfaction</keyword>
<sequence length="395" mass="43418">MACWHVTQRSVWTLSENPPALDIKVVPESPLEKNGSRRNALVFSTAYIHQNLASQLHRLSCSTPGGVSAAVRALDLPTDRLQHERSLKSKSTAKFVLLGLFPGLRQANCLVSAVLLIYAVALTANSMLILLIWVDAHLHTPMYFLLSQLALMDLTLISSTVPKMATDFFSGKRNISRVACGTQIFFFLTLGIAECILITLMAYDRYVAVCDPLRYALIMSPKVCLQMAAIAWAGGALTSLAHTAYAMHFPICGSREIAHFLCEVMAILKLVCEDISAYEKAVLVTSTVVLLIPLSFILTSYALIFLAVHRINSTQGRNKALATCSSHLIVVSLYFGPAMLVYMRPTSYHRPTLDQVLFMLGAILTPTMNPLVYSLRNKEVMCALKKVLGDCLSSS</sequence>
<keyword evidence="10 11" id="KW-0807">Transducer</keyword>
<evidence type="ECO:0000313" key="15">
    <source>
        <dbReference type="RefSeq" id="XP_012372290.1"/>
    </source>
</evidence>
<dbReference type="PROSITE" id="PS50262">
    <property type="entry name" value="G_PROTEIN_RECEP_F1_2"/>
    <property type="match status" value="1"/>
</dbReference>
<keyword evidence="7 11" id="KW-0297">G-protein coupled receptor</keyword>
<dbReference type="OrthoDB" id="10017003at2759"/>
<dbReference type="RefSeq" id="XP_012372290.1">
    <property type="nucleotide sequence ID" value="XM_012516836.1"/>
</dbReference>
<evidence type="ECO:0000256" key="5">
    <source>
        <dbReference type="ARBA" id="ARBA00022725"/>
    </source>
</evidence>
<dbReference type="GO" id="GO:0004930">
    <property type="term" value="F:G protein-coupled receptor activity"/>
    <property type="evidence" value="ECO:0007669"/>
    <property type="project" value="UniProtKB-KW"/>
</dbReference>
<gene>
    <name evidence="15" type="primary">LOC101572596</name>
</gene>
<keyword evidence="14" id="KW-1185">Reference proteome</keyword>
<comment type="subcellular location">
    <subcellularLocation>
        <location evidence="1 12">Cell membrane</location>
        <topology evidence="1 12">Multi-pass membrane protein</topology>
    </subcellularLocation>
</comment>
<feature type="transmembrane region" description="Helical" evidence="12">
    <location>
        <begin position="223"/>
        <end position="245"/>
    </location>
</feature>
<evidence type="ECO:0000256" key="3">
    <source>
        <dbReference type="ARBA" id="ARBA00022606"/>
    </source>
</evidence>
<dbReference type="Gene3D" id="1.20.1070.10">
    <property type="entry name" value="Rhodopsin 7-helix transmembrane proteins"/>
    <property type="match status" value="1"/>
</dbReference>
<organism evidence="14 15">
    <name type="scientific">Octodon degus</name>
    <name type="common">Degu</name>
    <name type="synonym">Sciurus degus</name>
    <dbReference type="NCBI Taxonomy" id="10160"/>
    <lineage>
        <taxon>Eukaryota</taxon>
        <taxon>Metazoa</taxon>
        <taxon>Chordata</taxon>
        <taxon>Craniata</taxon>
        <taxon>Vertebrata</taxon>
        <taxon>Euteleostomi</taxon>
        <taxon>Mammalia</taxon>
        <taxon>Eutheria</taxon>
        <taxon>Euarchontoglires</taxon>
        <taxon>Glires</taxon>
        <taxon>Rodentia</taxon>
        <taxon>Hystricomorpha</taxon>
        <taxon>Octodontidae</taxon>
        <taxon>Octodon</taxon>
    </lineage>
</organism>
<dbReference type="InterPro" id="IPR000276">
    <property type="entry name" value="GPCR_Rhodpsn"/>
</dbReference>
<evidence type="ECO:0000256" key="11">
    <source>
        <dbReference type="RuleBase" id="RU000688"/>
    </source>
</evidence>
<feature type="transmembrane region" description="Helical" evidence="12">
    <location>
        <begin position="284"/>
        <end position="308"/>
    </location>
</feature>
<feature type="transmembrane region" description="Helical" evidence="12">
    <location>
        <begin position="355"/>
        <end position="375"/>
    </location>
</feature>
<dbReference type="Pfam" id="PF13853">
    <property type="entry name" value="7tm_4"/>
    <property type="match status" value="1"/>
</dbReference>
<comment type="similarity">
    <text evidence="11">Belongs to the G-protein coupled receptor 1 family.</text>
</comment>
<keyword evidence="9 11" id="KW-0675">Receptor</keyword>
<dbReference type="FunFam" id="1.20.1070.10:FF:000008">
    <property type="entry name" value="Olfactory receptor"/>
    <property type="match status" value="1"/>
</dbReference>
<keyword evidence="2 12" id="KW-1003">Cell membrane</keyword>
<dbReference type="Proteomes" id="UP000515203">
    <property type="component" value="Unplaced"/>
</dbReference>
<feature type="domain" description="G-protein coupled receptors family 1 profile" evidence="13">
    <location>
        <begin position="124"/>
        <end position="373"/>
    </location>
</feature>
<evidence type="ECO:0000259" key="13">
    <source>
        <dbReference type="PROSITE" id="PS50262"/>
    </source>
</evidence>
<reference evidence="15" key="1">
    <citation type="submission" date="2025-08" db="UniProtKB">
        <authorList>
            <consortium name="RefSeq"/>
        </authorList>
    </citation>
    <scope>IDENTIFICATION</scope>
</reference>
<dbReference type="PROSITE" id="PS00237">
    <property type="entry name" value="G_PROTEIN_RECEP_F1_1"/>
    <property type="match status" value="1"/>
</dbReference>
<dbReference type="PANTHER" id="PTHR26453">
    <property type="entry name" value="OLFACTORY RECEPTOR"/>
    <property type="match status" value="1"/>
</dbReference>
<dbReference type="GO" id="GO:0005886">
    <property type="term" value="C:plasma membrane"/>
    <property type="evidence" value="ECO:0007669"/>
    <property type="project" value="UniProtKB-SubCell"/>
</dbReference>
<protein>
    <recommendedName>
        <fullName evidence="12">Olfactory receptor</fullName>
    </recommendedName>
</protein>
<evidence type="ECO:0000256" key="10">
    <source>
        <dbReference type="ARBA" id="ARBA00023224"/>
    </source>
</evidence>
<dbReference type="AlphaFoldDB" id="A0A6P3VCX1"/>
<feature type="transmembrane region" description="Helical" evidence="12">
    <location>
        <begin position="110"/>
        <end position="134"/>
    </location>
</feature>
<dbReference type="PRINTS" id="PR00245">
    <property type="entry name" value="OLFACTORYR"/>
</dbReference>
<dbReference type="SUPFAM" id="SSF81321">
    <property type="entry name" value="Family A G protein-coupled receptor-like"/>
    <property type="match status" value="1"/>
</dbReference>
<feature type="transmembrane region" description="Helical" evidence="12">
    <location>
        <begin position="320"/>
        <end position="343"/>
    </location>
</feature>
<evidence type="ECO:0000256" key="12">
    <source>
        <dbReference type="RuleBase" id="RU363047"/>
    </source>
</evidence>
<dbReference type="InterPro" id="IPR000725">
    <property type="entry name" value="Olfact_rcpt"/>
</dbReference>
<keyword evidence="6 12" id="KW-1133">Transmembrane helix</keyword>
<feature type="transmembrane region" description="Helical" evidence="12">
    <location>
        <begin position="178"/>
        <end position="203"/>
    </location>
</feature>
<keyword evidence="4 11" id="KW-0812">Transmembrane</keyword>
<evidence type="ECO:0000256" key="6">
    <source>
        <dbReference type="ARBA" id="ARBA00022989"/>
    </source>
</evidence>